<dbReference type="Gene3D" id="3.40.50.1820">
    <property type="entry name" value="alpha/beta hydrolase"/>
    <property type="match status" value="1"/>
</dbReference>
<evidence type="ECO:0000313" key="1">
    <source>
        <dbReference type="EMBL" id="TCO53024.1"/>
    </source>
</evidence>
<name>A0A4R2J4E9_9PSEU</name>
<dbReference type="OrthoDB" id="6059224at2"/>
<dbReference type="AlphaFoldDB" id="A0A4R2J4E9"/>
<proteinExistence type="predicted"/>
<gene>
    <name evidence="1" type="ORF">EV192_111221</name>
</gene>
<evidence type="ECO:0000313" key="2">
    <source>
        <dbReference type="Proteomes" id="UP000295680"/>
    </source>
</evidence>
<evidence type="ECO:0008006" key="3">
    <source>
        <dbReference type="Google" id="ProtNLM"/>
    </source>
</evidence>
<sequence length="258" mass="27404">MTITGTAAGVPFVALPPENTDGPAPLVVVWHLLDAPRSPAAMAAAVPMAGVRAWRVYWGMPMFGARTAMPMEELFRLAAEDYVLNIAKPIVDQAVAEFPAALAELRAQLSIADGPIGVAGGSMGGLVAYEVAATVDVPVAAVALVNPVTRLAPVVEAAVREFSGGEYAWSDESRATADHYDFLRRKDEIKVPTLLVVGAEDGAEFREPAADLGDRVTLVTIPGMKHPIADEPGVEAAPQNADGERVDAEFTKWFQRYL</sequence>
<dbReference type="SUPFAM" id="SSF53474">
    <property type="entry name" value="alpha/beta-Hydrolases"/>
    <property type="match status" value="1"/>
</dbReference>
<accession>A0A4R2J4E9</accession>
<reference evidence="1 2" key="1">
    <citation type="submission" date="2019-03" db="EMBL/GenBank/DDBJ databases">
        <title>Genomic Encyclopedia of Type Strains, Phase IV (KMG-IV): sequencing the most valuable type-strain genomes for metagenomic binning, comparative biology and taxonomic classification.</title>
        <authorList>
            <person name="Goeker M."/>
        </authorList>
    </citation>
    <scope>NUCLEOTIDE SEQUENCE [LARGE SCALE GENOMIC DNA]</scope>
    <source>
        <strain evidence="1 2">DSM 45934</strain>
    </source>
</reference>
<protein>
    <recommendedName>
        <fullName evidence="3">Prolyl oligopeptidase family protein</fullName>
    </recommendedName>
</protein>
<dbReference type="InterPro" id="IPR029058">
    <property type="entry name" value="AB_hydrolase_fold"/>
</dbReference>
<organism evidence="1 2">
    <name type="scientific">Actinocrispum wychmicini</name>
    <dbReference type="NCBI Taxonomy" id="1213861"/>
    <lineage>
        <taxon>Bacteria</taxon>
        <taxon>Bacillati</taxon>
        <taxon>Actinomycetota</taxon>
        <taxon>Actinomycetes</taxon>
        <taxon>Pseudonocardiales</taxon>
        <taxon>Pseudonocardiaceae</taxon>
        <taxon>Actinocrispum</taxon>
    </lineage>
</organism>
<comment type="caution">
    <text evidence="1">The sequence shown here is derived from an EMBL/GenBank/DDBJ whole genome shotgun (WGS) entry which is preliminary data.</text>
</comment>
<dbReference type="RefSeq" id="WP_132124025.1">
    <property type="nucleotide sequence ID" value="NZ_SLWS01000011.1"/>
</dbReference>
<dbReference type="Proteomes" id="UP000295680">
    <property type="component" value="Unassembled WGS sequence"/>
</dbReference>
<dbReference type="EMBL" id="SLWS01000011">
    <property type="protein sequence ID" value="TCO53024.1"/>
    <property type="molecule type" value="Genomic_DNA"/>
</dbReference>
<keyword evidence="2" id="KW-1185">Reference proteome</keyword>